<dbReference type="Proteomes" id="UP000308133">
    <property type="component" value="Unassembled WGS sequence"/>
</dbReference>
<dbReference type="InterPro" id="IPR049326">
    <property type="entry name" value="Rhodopsin_dom_fungi"/>
</dbReference>
<keyword evidence="4 7" id="KW-0472">Membrane</keyword>
<feature type="transmembrane region" description="Helical" evidence="7">
    <location>
        <begin position="179"/>
        <end position="199"/>
    </location>
</feature>
<evidence type="ECO:0000256" key="6">
    <source>
        <dbReference type="SAM" id="MobiDB-lite"/>
    </source>
</evidence>
<dbReference type="AlphaFoldDB" id="A0A4U7BAF7"/>
<evidence type="ECO:0000256" key="4">
    <source>
        <dbReference type="ARBA" id="ARBA00023136"/>
    </source>
</evidence>
<sequence>MAAAPTPGVWNSALNYRGDGVIAAAGVMVALAGLTVAGRLYTRFAIVKQPGIEEAWIILAWLASVMTMVTYVMMHKYGLGHHVFELTPADIGEFFKWFWVCIWIYNVSLTATKFSILFQYKRIFVTDKFQIAVKGMLFILTVYGLWTFLGCVFICWPVSKFWDPTAPGKCMPQWPIFFGNSYMNIITDLMIILSPMPVLSNLHMPKRQKMALGGIFMIGAFVCVISVIRLVLLYKAQHSADFSYDNVAPATWSIIEANIAIITSSAPALKALIIRVFPNFGSTRSGTNSKVPNYGRNTTGGEKSRNATHIMSRAEEEDGFSHEMTTGVMGGVARRSGDEEQALVDGKINVMTTITAEVNSDSDSTGSRTQSRNNNNNNPFQ</sequence>
<organism evidence="9 10">
    <name type="scientific">Elsinoe australis</name>
    <dbReference type="NCBI Taxonomy" id="40998"/>
    <lineage>
        <taxon>Eukaryota</taxon>
        <taxon>Fungi</taxon>
        <taxon>Dikarya</taxon>
        <taxon>Ascomycota</taxon>
        <taxon>Pezizomycotina</taxon>
        <taxon>Dothideomycetes</taxon>
        <taxon>Dothideomycetidae</taxon>
        <taxon>Myriangiales</taxon>
        <taxon>Elsinoaceae</taxon>
        <taxon>Elsinoe</taxon>
    </lineage>
</organism>
<feature type="transmembrane region" description="Helical" evidence="7">
    <location>
        <begin position="94"/>
        <end position="116"/>
    </location>
</feature>
<evidence type="ECO:0000256" key="2">
    <source>
        <dbReference type="ARBA" id="ARBA00022692"/>
    </source>
</evidence>
<feature type="transmembrane region" description="Helical" evidence="7">
    <location>
        <begin position="137"/>
        <end position="159"/>
    </location>
</feature>
<feature type="transmembrane region" description="Helical" evidence="7">
    <location>
        <begin position="54"/>
        <end position="74"/>
    </location>
</feature>
<comment type="subcellular location">
    <subcellularLocation>
        <location evidence="1">Membrane</location>
        <topology evidence="1">Multi-pass membrane protein</topology>
    </subcellularLocation>
</comment>
<name>A0A4U7BAF7_9PEZI</name>
<dbReference type="PANTHER" id="PTHR33048:SF47">
    <property type="entry name" value="INTEGRAL MEMBRANE PROTEIN-RELATED"/>
    <property type="match status" value="1"/>
</dbReference>
<feature type="domain" description="Rhodopsin" evidence="8">
    <location>
        <begin position="39"/>
        <end position="274"/>
    </location>
</feature>
<dbReference type="EMBL" id="PTQR01000009">
    <property type="protein sequence ID" value="TKX27031.1"/>
    <property type="molecule type" value="Genomic_DNA"/>
</dbReference>
<keyword evidence="3 7" id="KW-1133">Transmembrane helix</keyword>
<reference evidence="9 10" key="1">
    <citation type="submission" date="2018-02" db="EMBL/GenBank/DDBJ databases">
        <title>Draft genome sequences of Elsinoe sp., causing black scab on jojoba.</title>
        <authorList>
            <person name="Stodart B."/>
            <person name="Jeffress S."/>
            <person name="Ash G."/>
            <person name="Arun Chinnappa K."/>
        </authorList>
    </citation>
    <scope>NUCLEOTIDE SEQUENCE [LARGE SCALE GENOMIC DNA]</scope>
    <source>
        <strain evidence="9 10">Hillstone_2</strain>
    </source>
</reference>
<dbReference type="PANTHER" id="PTHR33048">
    <property type="entry name" value="PTH11-LIKE INTEGRAL MEMBRANE PROTEIN (AFU_ORTHOLOGUE AFUA_5G11245)"/>
    <property type="match status" value="1"/>
</dbReference>
<gene>
    <name evidence="9" type="ORF">C1H76_0786</name>
</gene>
<accession>A0A4U7BAF7</accession>
<evidence type="ECO:0000259" key="8">
    <source>
        <dbReference type="Pfam" id="PF20684"/>
    </source>
</evidence>
<feature type="transmembrane region" description="Helical" evidence="7">
    <location>
        <begin position="20"/>
        <end position="42"/>
    </location>
</feature>
<feature type="region of interest" description="Disordered" evidence="6">
    <location>
        <begin position="357"/>
        <end position="381"/>
    </location>
</feature>
<evidence type="ECO:0000313" key="9">
    <source>
        <dbReference type="EMBL" id="TKX27031.1"/>
    </source>
</evidence>
<keyword evidence="2 7" id="KW-0812">Transmembrane</keyword>
<feature type="transmembrane region" description="Helical" evidence="7">
    <location>
        <begin position="211"/>
        <end position="234"/>
    </location>
</feature>
<dbReference type="GO" id="GO:0016020">
    <property type="term" value="C:membrane"/>
    <property type="evidence" value="ECO:0007669"/>
    <property type="project" value="UniProtKB-SubCell"/>
</dbReference>
<evidence type="ECO:0000256" key="7">
    <source>
        <dbReference type="SAM" id="Phobius"/>
    </source>
</evidence>
<comment type="caution">
    <text evidence="9">The sequence shown here is derived from an EMBL/GenBank/DDBJ whole genome shotgun (WGS) entry which is preliminary data.</text>
</comment>
<evidence type="ECO:0000256" key="1">
    <source>
        <dbReference type="ARBA" id="ARBA00004141"/>
    </source>
</evidence>
<evidence type="ECO:0000256" key="3">
    <source>
        <dbReference type="ARBA" id="ARBA00022989"/>
    </source>
</evidence>
<feature type="compositionally biased region" description="Polar residues" evidence="6">
    <location>
        <begin position="357"/>
        <end position="372"/>
    </location>
</feature>
<proteinExistence type="inferred from homology"/>
<dbReference type="Pfam" id="PF20684">
    <property type="entry name" value="Fung_rhodopsin"/>
    <property type="match status" value="1"/>
</dbReference>
<dbReference type="InterPro" id="IPR052337">
    <property type="entry name" value="SAT4-like"/>
</dbReference>
<comment type="similarity">
    <text evidence="5">Belongs to the SAT4 family.</text>
</comment>
<evidence type="ECO:0000256" key="5">
    <source>
        <dbReference type="ARBA" id="ARBA00038359"/>
    </source>
</evidence>
<evidence type="ECO:0000313" key="10">
    <source>
        <dbReference type="Proteomes" id="UP000308133"/>
    </source>
</evidence>
<protein>
    <recommendedName>
        <fullName evidence="8">Rhodopsin domain-containing protein</fullName>
    </recommendedName>
</protein>